<proteinExistence type="predicted"/>
<keyword evidence="1" id="KW-0812">Transmembrane</keyword>
<reference evidence="2" key="1">
    <citation type="submission" date="2020-08" db="EMBL/GenBank/DDBJ databases">
        <title>Genome public.</title>
        <authorList>
            <person name="Liu C."/>
            <person name="Sun Q."/>
        </authorList>
    </citation>
    <scope>NUCLEOTIDE SEQUENCE</scope>
    <source>
        <strain evidence="2">N12</strain>
    </source>
</reference>
<dbReference type="RefSeq" id="WP_305067520.1">
    <property type="nucleotide sequence ID" value="NZ_JACRTF010000001.1"/>
</dbReference>
<evidence type="ECO:0000256" key="1">
    <source>
        <dbReference type="SAM" id="Phobius"/>
    </source>
</evidence>
<dbReference type="AlphaFoldDB" id="A0A926F607"/>
<name>A0A926F607_9BACT</name>
<keyword evidence="1" id="KW-1133">Transmembrane helix</keyword>
<feature type="transmembrane region" description="Helical" evidence="1">
    <location>
        <begin position="16"/>
        <end position="34"/>
    </location>
</feature>
<evidence type="ECO:0000313" key="2">
    <source>
        <dbReference type="EMBL" id="MBC8594635.1"/>
    </source>
</evidence>
<keyword evidence="3" id="KW-1185">Reference proteome</keyword>
<gene>
    <name evidence="2" type="ORF">H8744_15605</name>
</gene>
<feature type="transmembrane region" description="Helical" evidence="1">
    <location>
        <begin position="86"/>
        <end position="112"/>
    </location>
</feature>
<dbReference type="EMBL" id="JACRTF010000001">
    <property type="protein sequence ID" value="MBC8594635.1"/>
    <property type="molecule type" value="Genomic_DNA"/>
</dbReference>
<accession>A0A926F607</accession>
<dbReference type="Proteomes" id="UP000651085">
    <property type="component" value="Unassembled WGS sequence"/>
</dbReference>
<keyword evidence="1" id="KW-0472">Membrane</keyword>
<comment type="caution">
    <text evidence="2">The sequence shown here is derived from an EMBL/GenBank/DDBJ whole genome shotgun (WGS) entry which is preliminary data.</text>
</comment>
<feature type="transmembrane region" description="Helical" evidence="1">
    <location>
        <begin position="118"/>
        <end position="136"/>
    </location>
</feature>
<protein>
    <recommendedName>
        <fullName evidence="4">Transmembrane protein</fullName>
    </recommendedName>
</protein>
<organism evidence="2 3">
    <name type="scientific">Jilunia laotingensis</name>
    <dbReference type="NCBI Taxonomy" id="2763675"/>
    <lineage>
        <taxon>Bacteria</taxon>
        <taxon>Pseudomonadati</taxon>
        <taxon>Bacteroidota</taxon>
        <taxon>Bacteroidia</taxon>
        <taxon>Bacteroidales</taxon>
        <taxon>Bacteroidaceae</taxon>
        <taxon>Jilunia</taxon>
    </lineage>
</organism>
<feature type="transmembrane region" description="Helical" evidence="1">
    <location>
        <begin position="54"/>
        <end position="74"/>
    </location>
</feature>
<evidence type="ECO:0000313" key="3">
    <source>
        <dbReference type="Proteomes" id="UP000651085"/>
    </source>
</evidence>
<sequence length="151" mass="17393">MEEQIQKITHKLKIEYILFWGLPLIVILIGEFYSEWVGLYADDIRTAYLMETTGILLAACCVPLSLKLFSWVLTKKIDLAYFPKALNLYFCWSSVRILLLEVVALTNILIYYLTLSNTGLLCALISLTASLFCIPGEKRLRKELHIDQRND</sequence>
<evidence type="ECO:0008006" key="4">
    <source>
        <dbReference type="Google" id="ProtNLM"/>
    </source>
</evidence>